<protein>
    <submittedName>
        <fullName evidence="1">Uncharacterized protein</fullName>
    </submittedName>
</protein>
<sequence>MSSSSTSSQGIDTPATVQSTSDDIKPEEVRIEESKAEDDKVEEETKMIKVGMLVETKDLYAKYDENGDRSWSENPPDGLEEAAENETTKKFAIIVRKSTFNACPNEFP</sequence>
<comment type="caution">
    <text evidence="1">The sequence shown here is derived from an EMBL/GenBank/DDBJ whole genome shotgun (WGS) entry which is preliminary data.</text>
</comment>
<name>A0ACC1NE41_9HYPO</name>
<reference evidence="1" key="1">
    <citation type="submission" date="2022-08" db="EMBL/GenBank/DDBJ databases">
        <title>Genome Sequence of Lecanicillium fungicola.</title>
        <authorList>
            <person name="Buettner E."/>
        </authorList>
    </citation>
    <scope>NUCLEOTIDE SEQUENCE</scope>
    <source>
        <strain evidence="1">Babe33</strain>
    </source>
</reference>
<evidence type="ECO:0000313" key="2">
    <source>
        <dbReference type="Proteomes" id="UP001143910"/>
    </source>
</evidence>
<keyword evidence="2" id="KW-1185">Reference proteome</keyword>
<dbReference type="Proteomes" id="UP001143910">
    <property type="component" value="Unassembled WGS sequence"/>
</dbReference>
<organism evidence="1 2">
    <name type="scientific">Zarea fungicola</name>
    <dbReference type="NCBI Taxonomy" id="93591"/>
    <lineage>
        <taxon>Eukaryota</taxon>
        <taxon>Fungi</taxon>
        <taxon>Dikarya</taxon>
        <taxon>Ascomycota</taxon>
        <taxon>Pezizomycotina</taxon>
        <taxon>Sordariomycetes</taxon>
        <taxon>Hypocreomycetidae</taxon>
        <taxon>Hypocreales</taxon>
        <taxon>Cordycipitaceae</taxon>
        <taxon>Zarea</taxon>
    </lineage>
</organism>
<gene>
    <name evidence="1" type="ORF">NQ176_g4284</name>
</gene>
<dbReference type="EMBL" id="JANJQO010000457">
    <property type="protein sequence ID" value="KAJ2977587.1"/>
    <property type="molecule type" value="Genomic_DNA"/>
</dbReference>
<accession>A0ACC1NE41</accession>
<evidence type="ECO:0000313" key="1">
    <source>
        <dbReference type="EMBL" id="KAJ2977587.1"/>
    </source>
</evidence>
<proteinExistence type="predicted"/>